<keyword evidence="1" id="KW-0472">Membrane</keyword>
<dbReference type="EMBL" id="CP017147">
    <property type="protein sequence ID" value="AOO81036.1"/>
    <property type="molecule type" value="Genomic_DNA"/>
</dbReference>
<keyword evidence="1" id="KW-1133">Transmembrane helix</keyword>
<dbReference type="PANTHER" id="PTHR36509">
    <property type="entry name" value="BLL3101 PROTEIN"/>
    <property type="match status" value="1"/>
</dbReference>
<protein>
    <recommendedName>
        <fullName evidence="2">DUF1214 domain-containing protein</fullName>
    </recommendedName>
</protein>
<dbReference type="PIRSF" id="PIRSF009471">
    <property type="entry name" value="UCP009471"/>
    <property type="match status" value="1"/>
</dbReference>
<evidence type="ECO:0000259" key="2">
    <source>
        <dbReference type="Pfam" id="PF06742"/>
    </source>
</evidence>
<feature type="transmembrane region" description="Helical" evidence="1">
    <location>
        <begin position="16"/>
        <end position="35"/>
    </location>
</feature>
<evidence type="ECO:0000313" key="3">
    <source>
        <dbReference type="EMBL" id="AOO81036.1"/>
    </source>
</evidence>
<reference evidence="3 4" key="1">
    <citation type="journal article" date="2015" name="Antonie Van Leeuwenhoek">
        <title>Bosea vaviloviae sp. nov., a new species of slow-growing rhizobia isolated from nodules of the relict species Vavilovia formosa (Stev.) Fed.</title>
        <authorList>
            <person name="Safronova V.I."/>
            <person name="Kuznetsova I.G."/>
            <person name="Sazanova A.L."/>
            <person name="Kimeklis A.K."/>
            <person name="Belimov A.A."/>
            <person name="Andronov E.E."/>
            <person name="Pinaev A.G."/>
            <person name="Chizhevskaya E.P."/>
            <person name="Pukhaev A.R."/>
            <person name="Popov K.P."/>
            <person name="Willems A."/>
            <person name="Tikhonovich I.A."/>
        </authorList>
    </citation>
    <scope>NUCLEOTIDE SEQUENCE [LARGE SCALE GENOMIC DNA]</scope>
    <source>
        <strain evidence="3 4">Vaf18</strain>
    </source>
</reference>
<proteinExistence type="predicted"/>
<sequence length="200" mass="21228">MSSAGSDSKAMRALDLAYVIALGAGLGLGSAHFAVAGRPLLGMVRIGPWDAWPRGGGRDVDPYMRAYLARGVHLPLGAGEGLELIASRDDRGQALDGRCRYLLSGATPTTRGWSVSVSDMDGRPFRLPLDRSGFTDAEVVREESGALRITAAAEPQTGNWLPLPGSGRFQLRLRLYDTPISSQAGELRPDVLPGIARLGC</sequence>
<dbReference type="KEGG" id="bvv:BHK69_11700"/>
<dbReference type="Pfam" id="PF06742">
    <property type="entry name" value="DUF1214"/>
    <property type="match status" value="1"/>
</dbReference>
<feature type="domain" description="DUF1214" evidence="2">
    <location>
        <begin position="81"/>
        <end position="178"/>
    </location>
</feature>
<dbReference type="Gene3D" id="2.60.120.600">
    <property type="entry name" value="Domain of unknown function DUF1214, C-terminal domain"/>
    <property type="match status" value="1"/>
</dbReference>
<organism evidence="3 4">
    <name type="scientific">Bosea vaviloviae</name>
    <dbReference type="NCBI Taxonomy" id="1526658"/>
    <lineage>
        <taxon>Bacteria</taxon>
        <taxon>Pseudomonadati</taxon>
        <taxon>Pseudomonadota</taxon>
        <taxon>Alphaproteobacteria</taxon>
        <taxon>Hyphomicrobiales</taxon>
        <taxon>Boseaceae</taxon>
        <taxon>Bosea</taxon>
    </lineage>
</organism>
<accession>A0A1D7U0Z2</accession>
<evidence type="ECO:0000313" key="4">
    <source>
        <dbReference type="Proteomes" id="UP000094969"/>
    </source>
</evidence>
<dbReference type="Proteomes" id="UP000094969">
    <property type="component" value="Chromosome"/>
</dbReference>
<gene>
    <name evidence="3" type="ORF">BHK69_11700</name>
</gene>
<dbReference type="InterPro" id="IPR012038">
    <property type="entry name" value="UCP009471"/>
</dbReference>
<dbReference type="InterPro" id="IPR010621">
    <property type="entry name" value="DUF1214"/>
</dbReference>
<name>A0A1D7U0Z2_9HYPH</name>
<dbReference type="PANTHER" id="PTHR36509:SF2">
    <property type="entry name" value="BLL3101 PROTEIN"/>
    <property type="match status" value="1"/>
</dbReference>
<evidence type="ECO:0000256" key="1">
    <source>
        <dbReference type="SAM" id="Phobius"/>
    </source>
</evidence>
<keyword evidence="4" id="KW-1185">Reference proteome</keyword>
<keyword evidence="1" id="KW-0812">Transmembrane</keyword>
<dbReference type="InterPro" id="IPR037049">
    <property type="entry name" value="DUF1214_C_sf"/>
</dbReference>
<dbReference type="AlphaFoldDB" id="A0A1D7U0Z2"/>
<dbReference type="SUPFAM" id="SSF160935">
    <property type="entry name" value="VPA0735-like"/>
    <property type="match status" value="1"/>
</dbReference>
<dbReference type="STRING" id="1526658.BHK69_11700"/>